<dbReference type="InterPro" id="IPR042197">
    <property type="entry name" value="Apaf_helical"/>
</dbReference>
<dbReference type="PANTHER" id="PTHR33463:SF187">
    <property type="entry name" value="AND NB-ARC DOMAIN DISEASE RESISTANCE PROTEIN, PUTATIVE-RELATED"/>
    <property type="match status" value="1"/>
</dbReference>
<dbReference type="Gene3D" id="3.40.50.300">
    <property type="entry name" value="P-loop containing nucleotide triphosphate hydrolases"/>
    <property type="match status" value="1"/>
</dbReference>
<dbReference type="PANTHER" id="PTHR33463">
    <property type="entry name" value="NB-ARC DOMAIN-CONTAINING PROTEIN-RELATED"/>
    <property type="match status" value="1"/>
</dbReference>
<feature type="domain" description="NB-ARC" evidence="5">
    <location>
        <begin position="108"/>
        <end position="270"/>
    </location>
</feature>
<evidence type="ECO:0000259" key="5">
    <source>
        <dbReference type="Pfam" id="PF00931"/>
    </source>
</evidence>
<dbReference type="InterPro" id="IPR002182">
    <property type="entry name" value="NB-ARC"/>
</dbReference>
<evidence type="ECO:0000313" key="8">
    <source>
        <dbReference type="Proteomes" id="UP001367508"/>
    </source>
</evidence>
<dbReference type="GO" id="GO:0043531">
    <property type="term" value="F:ADP binding"/>
    <property type="evidence" value="ECO:0007669"/>
    <property type="project" value="InterPro"/>
</dbReference>
<keyword evidence="3" id="KW-0611">Plant defense</keyword>
<evidence type="ECO:0008006" key="9">
    <source>
        <dbReference type="Google" id="ProtNLM"/>
    </source>
</evidence>
<dbReference type="Gene3D" id="3.80.10.10">
    <property type="entry name" value="Ribonuclease Inhibitor"/>
    <property type="match status" value="2"/>
</dbReference>
<evidence type="ECO:0000313" key="7">
    <source>
        <dbReference type="EMBL" id="KAK7343289.1"/>
    </source>
</evidence>
<gene>
    <name evidence="7" type="ORF">VNO77_11924</name>
</gene>
<dbReference type="Pfam" id="PF23247">
    <property type="entry name" value="LRR_RPS2"/>
    <property type="match status" value="1"/>
</dbReference>
<accession>A0AAN9LW98</accession>
<proteinExistence type="inferred from homology"/>
<evidence type="ECO:0000256" key="2">
    <source>
        <dbReference type="ARBA" id="ARBA00022741"/>
    </source>
</evidence>
<dbReference type="SUPFAM" id="SSF52540">
    <property type="entry name" value="P-loop containing nucleoside triphosphate hydrolases"/>
    <property type="match status" value="1"/>
</dbReference>
<dbReference type="InterPro" id="IPR027417">
    <property type="entry name" value="P-loop_NTPase"/>
</dbReference>
<name>A0AAN9LW98_CANGL</name>
<comment type="similarity">
    <text evidence="1">Belongs to the disease resistance NB-LRR family.</text>
</comment>
<dbReference type="AlphaFoldDB" id="A0AAN9LW98"/>
<dbReference type="SUPFAM" id="SSF52058">
    <property type="entry name" value="L domain-like"/>
    <property type="match status" value="1"/>
</dbReference>
<reference evidence="7 8" key="1">
    <citation type="submission" date="2024-01" db="EMBL/GenBank/DDBJ databases">
        <title>The genomes of 5 underutilized Papilionoideae crops provide insights into root nodulation and disease resistanc.</title>
        <authorList>
            <person name="Jiang F."/>
        </authorList>
    </citation>
    <scope>NUCLEOTIDE SEQUENCE [LARGE SCALE GENOMIC DNA]</scope>
    <source>
        <strain evidence="7">LVBAO_FW01</strain>
        <tissue evidence="7">Leaves</tissue>
    </source>
</reference>
<comment type="caution">
    <text evidence="7">The sequence shown here is derived from an EMBL/GenBank/DDBJ whole genome shotgun (WGS) entry which is preliminary data.</text>
</comment>
<evidence type="ECO:0000256" key="3">
    <source>
        <dbReference type="ARBA" id="ARBA00022821"/>
    </source>
</evidence>
<dbReference type="InterPro" id="IPR032675">
    <property type="entry name" value="LRR_dom_sf"/>
</dbReference>
<evidence type="ECO:0000259" key="6">
    <source>
        <dbReference type="Pfam" id="PF23247"/>
    </source>
</evidence>
<dbReference type="Pfam" id="PF00931">
    <property type="entry name" value="NB-ARC"/>
    <property type="match status" value="1"/>
</dbReference>
<dbReference type="EMBL" id="JAYMYQ010000003">
    <property type="protein sequence ID" value="KAK7343289.1"/>
    <property type="molecule type" value="Genomic_DNA"/>
</dbReference>
<feature type="domain" description="Disease resistance protein At4g27190-like leucine-rich repeats" evidence="6">
    <location>
        <begin position="793"/>
        <end position="871"/>
    </location>
</feature>
<dbReference type="GO" id="GO:0006952">
    <property type="term" value="P:defense response"/>
    <property type="evidence" value="ECO:0007669"/>
    <property type="project" value="UniProtKB-KW"/>
</dbReference>
<dbReference type="PRINTS" id="PR00364">
    <property type="entry name" value="DISEASERSIST"/>
</dbReference>
<evidence type="ECO:0000256" key="1">
    <source>
        <dbReference type="ARBA" id="ARBA00008894"/>
    </source>
</evidence>
<dbReference type="InterPro" id="IPR057135">
    <property type="entry name" value="At4g27190-like_LRR"/>
</dbReference>
<dbReference type="InterPro" id="IPR050905">
    <property type="entry name" value="Plant_NBS-LRR"/>
</dbReference>
<keyword evidence="2" id="KW-0547">Nucleotide-binding</keyword>
<keyword evidence="4" id="KW-0067">ATP-binding</keyword>
<keyword evidence="8" id="KW-1185">Reference proteome</keyword>
<sequence length="915" mass="104562">MIMNGGGNNSPLEDEIKELVRSLARVEDDIKEQLEWLKSRGKKCHKRVDDWLEENRRLKIRVREWMESLAQSMLTDSEEEKYLAEELSDHNAARPLVLWNELVGGSFETNVERVLRLLRDDEVFTIGIHGMAGVGKTCLATYIKDHIPRNKSFHNFNHIFWVTVSQNFSNFKLQNDIAKRIGLKLDEDDEIIRAEMLSSALEEKGKSLLILDDVWNHIDLSKVGIPLRVNGTKLILTSRLKHVCQQLDCHPNNIVSMQPLLDDEAWELFLLKLGYCGTPAILDPDAELIARSVIKVFGGLPLGISVMARIMKGVNNTVSHWRHALKKLENSAVEEMQAEVLNVIKLSYDHLIDKNIQNCFLYCALYPETSYYYKKKFIMKWVDWGLINEMGSCEEAFDEGLAIIDKLTSHSLLLENQYGGLEMHCLVSDMACHIMEDKYYMMKCEKGSREIPHISKWTADLEVVHIVNNLTVEMPSDTSPQCPKLSILIFSNNTFRSIPDCFFNCMNSLSVLDLSKNIHLTCLPHSVSNLKSLISLVLRKCISLKDIPPLGELPKLSRLDISNTSIENVPEGLEMLINLKWLNLSENKKLMMEPRSMLLRLLHMEYLDLRCDLYLADIGVKVKVEDVKGLRVLHYLGCSFQDLENWNDYVIEILERGYGPKTYHLHLGIFPYGCIYCYRLNVLDERIISLGDCGEFVPTLPSRLTKLAIAANKQWTGCLCEAVKLEDGCPLLWDIDINHCSKLESLFCLSDSCSLCTRLPYLNSLDIHNLASFNVILKQNDEGITQLSSLGGLFSHLKHLDITECHKMEKLFTAASLPQTQLPNLEYLSVAYCDSMKEIFLTEDGDSTITLPKLKKLRLYFLPQLKVVYRGILASKSRPEIDCLDCPNLERSLQYKSSDSRDPYVIFVIVIPEED</sequence>
<evidence type="ECO:0000256" key="4">
    <source>
        <dbReference type="ARBA" id="ARBA00022840"/>
    </source>
</evidence>
<dbReference type="Proteomes" id="UP001367508">
    <property type="component" value="Unassembled WGS sequence"/>
</dbReference>
<dbReference type="GO" id="GO:0005524">
    <property type="term" value="F:ATP binding"/>
    <property type="evidence" value="ECO:0007669"/>
    <property type="project" value="UniProtKB-KW"/>
</dbReference>
<organism evidence="7 8">
    <name type="scientific">Canavalia gladiata</name>
    <name type="common">Sword bean</name>
    <name type="synonym">Dolichos gladiatus</name>
    <dbReference type="NCBI Taxonomy" id="3824"/>
    <lineage>
        <taxon>Eukaryota</taxon>
        <taxon>Viridiplantae</taxon>
        <taxon>Streptophyta</taxon>
        <taxon>Embryophyta</taxon>
        <taxon>Tracheophyta</taxon>
        <taxon>Spermatophyta</taxon>
        <taxon>Magnoliopsida</taxon>
        <taxon>eudicotyledons</taxon>
        <taxon>Gunneridae</taxon>
        <taxon>Pentapetalae</taxon>
        <taxon>rosids</taxon>
        <taxon>fabids</taxon>
        <taxon>Fabales</taxon>
        <taxon>Fabaceae</taxon>
        <taxon>Papilionoideae</taxon>
        <taxon>50 kb inversion clade</taxon>
        <taxon>NPAAA clade</taxon>
        <taxon>indigoferoid/millettioid clade</taxon>
        <taxon>Phaseoleae</taxon>
        <taxon>Canavalia</taxon>
    </lineage>
</organism>
<dbReference type="FunFam" id="3.40.50.300:FF:001091">
    <property type="entry name" value="Probable disease resistance protein At1g61300"/>
    <property type="match status" value="1"/>
</dbReference>
<dbReference type="Gene3D" id="1.10.8.430">
    <property type="entry name" value="Helical domain of apoptotic protease-activating factors"/>
    <property type="match status" value="1"/>
</dbReference>
<protein>
    <recommendedName>
        <fullName evidence="9">Disease resistance protein</fullName>
    </recommendedName>
</protein>